<accession>A0ABT3YBX0</accession>
<keyword evidence="5 11" id="KW-0812">Transmembrane</keyword>
<keyword evidence="3 10" id="KW-1003">Cell membrane</keyword>
<sequence>MTALSDLRPVMLVTGVLVAALGAAMLLPALVDLAADNDDWIIFVSAAMVTMLFGLGLFVASRGAPKGLSTRQAMLMTVFSWLMLVTFGALPFLWSGIVPSYTDAFFESMSGLTTTGATVITGLDSTPPGLLFWRGLLQWLGGLGIIVMAIAVLPMLQIGGMQLFKAEAFDTAEKILPRATQISTSITLVFIAMTGICAVAYMAVGMAADDAVIHAMTTVATGGFSTKDASIGYFNNPAVEWIAIVFMVLGSIPFILYVQMLQGRFRPFLVDDQVKGFMGFLAGAVIAGWMMAHFSENHIGVEGLRHSAFNVVSIVTGTGYSSTDYGLWGPHAVAFFFIIMFVGGCAGSTSCGIKIFRFQVLLEAIRQHISQVMYPHGVFRARFNGKPIEQRVIASVMSFFFLFMASFILLAILLRLSGLDTTTALSGAGTALSNVGPGLGEIIGPSGNFKSLSDLQKWLLAGGMLLGRLELFTVLVLFLPRFWRS</sequence>
<keyword evidence="6 10" id="KW-0630">Potassium</keyword>
<evidence type="ECO:0000256" key="9">
    <source>
        <dbReference type="ARBA" id="ARBA00023136"/>
    </source>
</evidence>
<evidence type="ECO:0000313" key="13">
    <source>
        <dbReference type="Proteomes" id="UP001081283"/>
    </source>
</evidence>
<dbReference type="RefSeq" id="WP_267611332.1">
    <property type="nucleotide sequence ID" value="NZ_JAOVZQ010000001.1"/>
</dbReference>
<evidence type="ECO:0000256" key="4">
    <source>
        <dbReference type="ARBA" id="ARBA00022538"/>
    </source>
</evidence>
<dbReference type="PANTHER" id="PTHR32024:SF3">
    <property type="entry name" value="TRK SYSTEM POTASSIUM UPTAKE PROTEIN"/>
    <property type="match status" value="1"/>
</dbReference>
<dbReference type="PIRSF" id="PIRSF006247">
    <property type="entry name" value="TrkH"/>
    <property type="match status" value="1"/>
</dbReference>
<dbReference type="EMBL" id="JAOVZQ010000001">
    <property type="protein sequence ID" value="MCY0093373.1"/>
    <property type="molecule type" value="Genomic_DNA"/>
</dbReference>
<comment type="similarity">
    <text evidence="10">Belongs to the TrkH potassium transport family.</text>
</comment>
<evidence type="ECO:0000256" key="8">
    <source>
        <dbReference type="ARBA" id="ARBA00023065"/>
    </source>
</evidence>
<comment type="function">
    <text evidence="10">Low-affinity potassium transport system. Interacts with Trk system potassium uptake protein TrkA.</text>
</comment>
<feature type="transmembrane region" description="Helical" evidence="11">
    <location>
        <begin position="40"/>
        <end position="61"/>
    </location>
</feature>
<evidence type="ECO:0000256" key="1">
    <source>
        <dbReference type="ARBA" id="ARBA00004651"/>
    </source>
</evidence>
<evidence type="ECO:0000256" key="2">
    <source>
        <dbReference type="ARBA" id="ARBA00022448"/>
    </source>
</evidence>
<keyword evidence="2 10" id="KW-0813">Transport</keyword>
<keyword evidence="7 11" id="KW-1133">Transmembrane helix</keyword>
<feature type="transmembrane region" description="Helical" evidence="11">
    <location>
        <begin position="277"/>
        <end position="295"/>
    </location>
</feature>
<evidence type="ECO:0000256" key="3">
    <source>
        <dbReference type="ARBA" id="ARBA00022475"/>
    </source>
</evidence>
<dbReference type="Proteomes" id="UP001081283">
    <property type="component" value="Unassembled WGS sequence"/>
</dbReference>
<protein>
    <recommendedName>
        <fullName evidence="10">Trk system potassium uptake protein</fullName>
    </recommendedName>
</protein>
<feature type="transmembrane region" description="Helical" evidence="11">
    <location>
        <begin position="186"/>
        <end position="208"/>
    </location>
</feature>
<feature type="transmembrane region" description="Helical" evidence="11">
    <location>
        <begin position="136"/>
        <end position="156"/>
    </location>
</feature>
<reference evidence="12" key="1">
    <citation type="submission" date="2022-10" db="EMBL/GenBank/DDBJ databases">
        <title>Hoeflea sp. J2-29, isolated from marine algae.</title>
        <authorList>
            <person name="Kristyanto S."/>
            <person name="Kim J.M."/>
            <person name="Jeon C.O."/>
        </authorList>
    </citation>
    <scope>NUCLEOTIDE SEQUENCE</scope>
    <source>
        <strain evidence="12">J2-29</strain>
    </source>
</reference>
<keyword evidence="9 10" id="KW-0472">Membrane</keyword>
<dbReference type="PANTHER" id="PTHR32024">
    <property type="entry name" value="TRK SYSTEM POTASSIUM UPTAKE PROTEIN TRKG-RELATED"/>
    <property type="match status" value="1"/>
</dbReference>
<comment type="subcellular location">
    <subcellularLocation>
        <location evidence="10">Cell inner membrane</location>
        <topology evidence="10">Multi-pass membrane protein</topology>
    </subcellularLocation>
    <subcellularLocation>
        <location evidence="1">Cell membrane</location>
        <topology evidence="1">Multi-pass membrane protein</topology>
    </subcellularLocation>
</comment>
<dbReference type="InterPro" id="IPR003445">
    <property type="entry name" value="Cat_transpt"/>
</dbReference>
<organism evidence="12 13">
    <name type="scientific">Hoeflea ulvae</name>
    <dbReference type="NCBI Taxonomy" id="2983764"/>
    <lineage>
        <taxon>Bacteria</taxon>
        <taxon>Pseudomonadati</taxon>
        <taxon>Pseudomonadota</taxon>
        <taxon>Alphaproteobacteria</taxon>
        <taxon>Hyphomicrobiales</taxon>
        <taxon>Rhizobiaceae</taxon>
        <taxon>Hoeflea</taxon>
    </lineage>
</organism>
<keyword evidence="13" id="KW-1185">Reference proteome</keyword>
<comment type="caution">
    <text evidence="12">The sequence shown here is derived from an EMBL/GenBank/DDBJ whole genome shotgun (WGS) entry which is preliminary data.</text>
</comment>
<feature type="transmembrane region" description="Helical" evidence="11">
    <location>
        <begin position="332"/>
        <end position="356"/>
    </location>
</feature>
<dbReference type="Pfam" id="PF02386">
    <property type="entry name" value="TrkH"/>
    <property type="match status" value="2"/>
</dbReference>
<feature type="transmembrane region" description="Helical" evidence="11">
    <location>
        <begin position="12"/>
        <end position="34"/>
    </location>
</feature>
<evidence type="ECO:0000313" key="12">
    <source>
        <dbReference type="EMBL" id="MCY0093373.1"/>
    </source>
</evidence>
<feature type="transmembrane region" description="Helical" evidence="11">
    <location>
        <begin position="392"/>
        <end position="414"/>
    </location>
</feature>
<name>A0ABT3YBX0_9HYPH</name>
<keyword evidence="10" id="KW-0997">Cell inner membrane</keyword>
<gene>
    <name evidence="12" type="ORF">OEG82_04930</name>
</gene>
<evidence type="ECO:0000256" key="10">
    <source>
        <dbReference type="PIRNR" id="PIRNR006247"/>
    </source>
</evidence>
<feature type="transmembrane region" description="Helical" evidence="11">
    <location>
        <begin position="73"/>
        <end position="94"/>
    </location>
</feature>
<evidence type="ECO:0000256" key="11">
    <source>
        <dbReference type="SAM" id="Phobius"/>
    </source>
</evidence>
<keyword evidence="4 10" id="KW-0633">Potassium transport</keyword>
<evidence type="ECO:0000256" key="5">
    <source>
        <dbReference type="ARBA" id="ARBA00022692"/>
    </source>
</evidence>
<evidence type="ECO:0000256" key="7">
    <source>
        <dbReference type="ARBA" id="ARBA00022989"/>
    </source>
</evidence>
<feature type="transmembrane region" description="Helical" evidence="11">
    <location>
        <begin position="238"/>
        <end position="257"/>
    </location>
</feature>
<proteinExistence type="inferred from homology"/>
<dbReference type="InterPro" id="IPR004772">
    <property type="entry name" value="TrkH"/>
</dbReference>
<keyword evidence="8 10" id="KW-0406">Ion transport</keyword>
<evidence type="ECO:0000256" key="6">
    <source>
        <dbReference type="ARBA" id="ARBA00022958"/>
    </source>
</evidence>
<feature type="transmembrane region" description="Helical" evidence="11">
    <location>
        <begin position="458"/>
        <end position="479"/>
    </location>
</feature>